<evidence type="ECO:0000256" key="1">
    <source>
        <dbReference type="SAM" id="MobiDB-lite"/>
    </source>
</evidence>
<organism evidence="2 3">
    <name type="scientific">Paraburkholderia sprentiae WSM5005</name>
    <dbReference type="NCBI Taxonomy" id="754502"/>
    <lineage>
        <taxon>Bacteria</taxon>
        <taxon>Pseudomonadati</taxon>
        <taxon>Pseudomonadota</taxon>
        <taxon>Betaproteobacteria</taxon>
        <taxon>Burkholderiales</taxon>
        <taxon>Burkholderiaceae</taxon>
        <taxon>Paraburkholderia</taxon>
    </lineage>
</organism>
<feature type="compositionally biased region" description="Basic and acidic residues" evidence="1">
    <location>
        <begin position="59"/>
        <end position="75"/>
    </location>
</feature>
<dbReference type="RefSeq" id="WP_154671673.1">
    <property type="nucleotide sequence ID" value="NZ_CP017562.2"/>
</dbReference>
<evidence type="ECO:0000313" key="3">
    <source>
        <dbReference type="Proteomes" id="UP000179860"/>
    </source>
</evidence>
<keyword evidence="3" id="KW-1185">Reference proteome</keyword>
<sequence length="140" mass="15581">MAIETHRMPARITMKTKLVRARPQPVGNGTSDVSRKHRQHDRQAAQHSWLPSDSMGGHTRLEAAHRPHARDRAADRHLSALPSMSGANQDASFGHWPDERPATAVTRGLTAATNPDATDWMNHIVQRRITDIAEQFSGSR</sequence>
<accession>A0A8F4KHK3</accession>
<feature type="region of interest" description="Disordered" evidence="1">
    <location>
        <begin position="18"/>
        <end position="75"/>
    </location>
</feature>
<proteinExistence type="predicted"/>
<dbReference type="KEGG" id="pspw:BJG93_36130"/>
<dbReference type="OrthoDB" id="9033963at2"/>
<name>A0A8F4KHK3_9BURK</name>
<evidence type="ECO:0000313" key="2">
    <source>
        <dbReference type="EMBL" id="QXE07254.1"/>
    </source>
</evidence>
<dbReference type="Proteomes" id="UP000179860">
    <property type="component" value="Chromosome 2"/>
</dbReference>
<dbReference type="AlphaFoldDB" id="A0A8F4KHK3"/>
<protein>
    <submittedName>
        <fullName evidence="2">Uncharacterized protein</fullName>
    </submittedName>
</protein>
<reference evidence="2" key="1">
    <citation type="submission" date="2016-09" db="EMBL/GenBank/DDBJ databases">
        <title>The Complete Genome of Burkholderia sprentiae wsm5005.</title>
        <authorList>
            <person name="De Meyer S."/>
            <person name="Wang P."/>
            <person name="Terpolilli J."/>
        </authorList>
    </citation>
    <scope>NUCLEOTIDE SEQUENCE [LARGE SCALE GENOMIC DNA]</scope>
    <source>
        <strain evidence="2">WSM5005</strain>
    </source>
</reference>
<dbReference type="EMBL" id="CP017562">
    <property type="protein sequence ID" value="QXE07254.1"/>
    <property type="molecule type" value="Genomic_DNA"/>
</dbReference>
<gene>
    <name evidence="2" type="ORF">BJG93_36130</name>
</gene>